<keyword evidence="4" id="KW-1185">Reference proteome</keyword>
<dbReference type="InterPro" id="IPR011008">
    <property type="entry name" value="Dimeric_a/b-barrel"/>
</dbReference>
<organism evidence="3 4">
    <name type="scientific">Rhizobium wuzhouense</name>
    <dbReference type="NCBI Taxonomy" id="1986026"/>
    <lineage>
        <taxon>Bacteria</taxon>
        <taxon>Pseudomonadati</taxon>
        <taxon>Pseudomonadota</taxon>
        <taxon>Alphaproteobacteria</taxon>
        <taxon>Hyphomicrobiales</taxon>
        <taxon>Rhizobiaceae</taxon>
        <taxon>Rhizobium/Agrobacterium group</taxon>
        <taxon>Rhizobium</taxon>
    </lineage>
</organism>
<dbReference type="Proteomes" id="UP000247536">
    <property type="component" value="Unassembled WGS sequence"/>
</dbReference>
<dbReference type="PANTHER" id="PTHR33178">
    <property type="match status" value="1"/>
</dbReference>
<gene>
    <name evidence="3" type="ORF">DMY87_03410</name>
</gene>
<evidence type="ECO:0000256" key="1">
    <source>
        <dbReference type="ARBA" id="ARBA00011738"/>
    </source>
</evidence>
<dbReference type="SMART" id="SM00886">
    <property type="entry name" value="Dabb"/>
    <property type="match status" value="1"/>
</dbReference>
<reference evidence="3 4" key="1">
    <citation type="submission" date="2018-06" db="EMBL/GenBank/DDBJ databases">
        <title>Rhizobium wuzhouense sp. nov., isolated from roots of Oryza officinalis.</title>
        <authorList>
            <person name="Yuan T."/>
        </authorList>
    </citation>
    <scope>NUCLEOTIDE SEQUENCE [LARGE SCALE GENOMIC DNA]</scope>
    <source>
        <strain evidence="3 4">W44</strain>
    </source>
</reference>
<evidence type="ECO:0000259" key="2">
    <source>
        <dbReference type="PROSITE" id="PS51502"/>
    </source>
</evidence>
<dbReference type="PANTHER" id="PTHR33178:SF10">
    <property type="entry name" value="STRESS-RESPONSE A_B BARREL DOMAIN-CONTAINING PROTEIN"/>
    <property type="match status" value="1"/>
</dbReference>
<dbReference type="Gene3D" id="3.30.70.100">
    <property type="match status" value="1"/>
</dbReference>
<dbReference type="InterPro" id="IPR013097">
    <property type="entry name" value="Dabb"/>
</dbReference>
<accession>A0ABX5NX04</accession>
<sequence>MIRHIVLVRFQPAVSSAVIDDLFAELHQIEGKLPGLLSITSGRSESPERIERGYLHGFVADFSNWEALEAYQQHPDHKRFGARLVAHAEGGLDGILVFDLPAQTEGSPT</sequence>
<dbReference type="SUPFAM" id="SSF54909">
    <property type="entry name" value="Dimeric alpha+beta barrel"/>
    <property type="match status" value="1"/>
</dbReference>
<comment type="caution">
    <text evidence="3">The sequence shown here is derived from an EMBL/GenBank/DDBJ whole genome shotgun (WGS) entry which is preliminary data.</text>
</comment>
<evidence type="ECO:0000313" key="3">
    <source>
        <dbReference type="EMBL" id="PYB77421.1"/>
    </source>
</evidence>
<feature type="domain" description="Stress-response A/B barrel" evidence="2">
    <location>
        <begin position="2"/>
        <end position="100"/>
    </location>
</feature>
<dbReference type="Pfam" id="PF07876">
    <property type="entry name" value="Dabb"/>
    <property type="match status" value="1"/>
</dbReference>
<dbReference type="RefSeq" id="WP_110789855.1">
    <property type="nucleotide sequence ID" value="NZ_QJRY01000001.1"/>
</dbReference>
<comment type="subunit">
    <text evidence="1">Homodimer.</text>
</comment>
<dbReference type="PROSITE" id="PS51502">
    <property type="entry name" value="S_R_A_B_BARREL"/>
    <property type="match status" value="1"/>
</dbReference>
<evidence type="ECO:0000313" key="4">
    <source>
        <dbReference type="Proteomes" id="UP000247536"/>
    </source>
</evidence>
<protein>
    <submittedName>
        <fullName evidence="3">Stress responsive protein</fullName>
    </submittedName>
</protein>
<name>A0ABX5NX04_9HYPH</name>
<dbReference type="EMBL" id="QJRY01000001">
    <property type="protein sequence ID" value="PYB77421.1"/>
    <property type="molecule type" value="Genomic_DNA"/>
</dbReference>
<dbReference type="InterPro" id="IPR044662">
    <property type="entry name" value="HS1/DABB1-like"/>
</dbReference>
<proteinExistence type="predicted"/>